<dbReference type="InterPro" id="IPR036709">
    <property type="entry name" value="Autotransporte_beta_dom_sf"/>
</dbReference>
<comment type="caution">
    <text evidence="1">The sequence shown here is derived from an EMBL/GenBank/DDBJ whole genome shotgun (WGS) entry which is preliminary data.</text>
</comment>
<dbReference type="Gene3D" id="2.40.128.130">
    <property type="entry name" value="Autotransporter beta-domain"/>
    <property type="match status" value="1"/>
</dbReference>
<dbReference type="AlphaFoldDB" id="A0A917J0L3"/>
<proteinExistence type="predicted"/>
<gene>
    <name evidence="1" type="ORF">GCM10011379_39560</name>
</gene>
<dbReference type="SUPFAM" id="SSF103515">
    <property type="entry name" value="Autotransporter"/>
    <property type="match status" value="1"/>
</dbReference>
<reference evidence="1" key="1">
    <citation type="journal article" date="2014" name="Int. J. Syst. Evol. Microbiol.">
        <title>Complete genome sequence of Corynebacterium casei LMG S-19264T (=DSM 44701T), isolated from a smear-ripened cheese.</title>
        <authorList>
            <consortium name="US DOE Joint Genome Institute (JGI-PGF)"/>
            <person name="Walter F."/>
            <person name="Albersmeier A."/>
            <person name="Kalinowski J."/>
            <person name="Ruckert C."/>
        </authorList>
    </citation>
    <scope>NUCLEOTIDE SEQUENCE</scope>
    <source>
        <strain evidence="1">CGMCC 1.15290</strain>
    </source>
</reference>
<evidence type="ECO:0000313" key="1">
    <source>
        <dbReference type="EMBL" id="GGH75718.1"/>
    </source>
</evidence>
<sequence length="200" mass="21502">MCTALAASAQISKGSSYLGGNAGFRMSTTRPDNGDKTTLTLFNLSPSMGFAYKENRVWGLLLSYGNSTSKTGNDKYSSNSYGIGAFLRQYQPLGKGCYLFAQESLVFYYNNGKSNSANSSKDNTYNTGLSLSPGFAYDISKKFQLELLLNGLLYANYGHNKVEQSGGVIREASNLSAGSSLSNLSQVNAINIGARFAFGR</sequence>
<name>A0A917J0L3_9BACT</name>
<evidence type="ECO:0000313" key="2">
    <source>
        <dbReference type="Proteomes" id="UP000627292"/>
    </source>
</evidence>
<dbReference type="Proteomes" id="UP000627292">
    <property type="component" value="Unassembled WGS sequence"/>
</dbReference>
<keyword evidence="2" id="KW-1185">Reference proteome</keyword>
<dbReference type="EMBL" id="BMIB01000004">
    <property type="protein sequence ID" value="GGH75718.1"/>
    <property type="molecule type" value="Genomic_DNA"/>
</dbReference>
<reference evidence="1" key="2">
    <citation type="submission" date="2020-09" db="EMBL/GenBank/DDBJ databases">
        <authorList>
            <person name="Sun Q."/>
            <person name="Zhou Y."/>
        </authorList>
    </citation>
    <scope>NUCLEOTIDE SEQUENCE</scope>
    <source>
        <strain evidence="1">CGMCC 1.15290</strain>
    </source>
</reference>
<protein>
    <recommendedName>
        <fullName evidence="3">Outer membrane protein beta-barrel domain-containing protein</fullName>
    </recommendedName>
</protein>
<evidence type="ECO:0008006" key="3">
    <source>
        <dbReference type="Google" id="ProtNLM"/>
    </source>
</evidence>
<organism evidence="1 2">
    <name type="scientific">Filimonas zeae</name>
    <dbReference type="NCBI Taxonomy" id="1737353"/>
    <lineage>
        <taxon>Bacteria</taxon>
        <taxon>Pseudomonadati</taxon>
        <taxon>Bacteroidota</taxon>
        <taxon>Chitinophagia</taxon>
        <taxon>Chitinophagales</taxon>
        <taxon>Chitinophagaceae</taxon>
        <taxon>Filimonas</taxon>
    </lineage>
</organism>
<accession>A0A917J0L3</accession>